<protein>
    <recommendedName>
        <fullName evidence="4">AsmA family protein</fullName>
    </recommendedName>
</protein>
<evidence type="ECO:0000256" key="1">
    <source>
        <dbReference type="SAM" id="Phobius"/>
    </source>
</evidence>
<feature type="transmembrane region" description="Helical" evidence="1">
    <location>
        <begin position="6"/>
        <end position="27"/>
    </location>
</feature>
<evidence type="ECO:0000313" key="3">
    <source>
        <dbReference type="Proteomes" id="UP001597460"/>
    </source>
</evidence>
<keyword evidence="1" id="KW-1133">Transmembrane helix</keyword>
<keyword evidence="1" id="KW-0812">Transmembrane</keyword>
<reference evidence="3" key="1">
    <citation type="journal article" date="2019" name="Int. J. Syst. Evol. Microbiol.">
        <title>The Global Catalogue of Microorganisms (GCM) 10K type strain sequencing project: providing services to taxonomists for standard genome sequencing and annotation.</title>
        <authorList>
            <consortium name="The Broad Institute Genomics Platform"/>
            <consortium name="The Broad Institute Genome Sequencing Center for Infectious Disease"/>
            <person name="Wu L."/>
            <person name="Ma J."/>
        </authorList>
    </citation>
    <scope>NUCLEOTIDE SEQUENCE [LARGE SCALE GENOMIC DNA]</scope>
    <source>
        <strain evidence="3">KCTC 52042</strain>
    </source>
</reference>
<dbReference type="Pfam" id="PF05359">
    <property type="entry name" value="DUF748"/>
    <property type="match status" value="1"/>
</dbReference>
<organism evidence="2 3">
    <name type="scientific">Gracilimonas halophila</name>
    <dbReference type="NCBI Taxonomy" id="1834464"/>
    <lineage>
        <taxon>Bacteria</taxon>
        <taxon>Pseudomonadati</taxon>
        <taxon>Balneolota</taxon>
        <taxon>Balneolia</taxon>
        <taxon>Balneolales</taxon>
        <taxon>Balneolaceae</taxon>
        <taxon>Gracilimonas</taxon>
    </lineage>
</organism>
<dbReference type="EMBL" id="JBHULI010000002">
    <property type="protein sequence ID" value="MFD2531122.1"/>
    <property type="molecule type" value="Genomic_DNA"/>
</dbReference>
<sequence>MKNKVLKIVGGFVVVIIAAILVITLSLDGMIRSGIEENGSELLQTQVTVDNVSVSIFSGSGTISGFTVQNPEGFSNEPALYIKEASMNMDIWSLFSDQIVVNEIIVKSPDLFFEEIGVGVNLKKLNETMDLASEESSETSLIIQYLLIEDGNITVSSSLERERTTEVTLDDIGRNGTNTIKQSVRQVLKPLLQKAMEEALRSGVVEQLENKVRNLFDN</sequence>
<evidence type="ECO:0008006" key="4">
    <source>
        <dbReference type="Google" id="ProtNLM"/>
    </source>
</evidence>
<proteinExistence type="predicted"/>
<accession>A0ABW5JHW4</accession>
<name>A0ABW5JHW4_9BACT</name>
<comment type="caution">
    <text evidence="2">The sequence shown here is derived from an EMBL/GenBank/DDBJ whole genome shotgun (WGS) entry which is preliminary data.</text>
</comment>
<gene>
    <name evidence="2" type="ORF">ACFSVN_01535</name>
</gene>
<dbReference type="InterPro" id="IPR008023">
    <property type="entry name" value="DUF748"/>
</dbReference>
<dbReference type="InterPro" id="IPR052894">
    <property type="entry name" value="AsmA-related"/>
</dbReference>
<dbReference type="RefSeq" id="WP_390297567.1">
    <property type="nucleotide sequence ID" value="NZ_JBHULI010000002.1"/>
</dbReference>
<dbReference type="Proteomes" id="UP001597460">
    <property type="component" value="Unassembled WGS sequence"/>
</dbReference>
<keyword evidence="3" id="KW-1185">Reference proteome</keyword>
<evidence type="ECO:0000313" key="2">
    <source>
        <dbReference type="EMBL" id="MFD2531122.1"/>
    </source>
</evidence>
<keyword evidence="1" id="KW-0472">Membrane</keyword>
<dbReference type="PANTHER" id="PTHR30441">
    <property type="entry name" value="DUF748 DOMAIN-CONTAINING PROTEIN"/>
    <property type="match status" value="1"/>
</dbReference>
<dbReference type="PANTHER" id="PTHR30441:SF8">
    <property type="entry name" value="DUF748 DOMAIN-CONTAINING PROTEIN"/>
    <property type="match status" value="1"/>
</dbReference>